<dbReference type="AlphaFoldDB" id="A0A226WMT7"/>
<dbReference type="EMBL" id="MTHB01000278">
    <property type="protein sequence ID" value="OXC72433.1"/>
    <property type="molecule type" value="Genomic_DNA"/>
</dbReference>
<organism evidence="1 2">
    <name type="scientific">Caballeronia sordidicola</name>
    <name type="common">Burkholderia sordidicola</name>
    <dbReference type="NCBI Taxonomy" id="196367"/>
    <lineage>
        <taxon>Bacteria</taxon>
        <taxon>Pseudomonadati</taxon>
        <taxon>Pseudomonadota</taxon>
        <taxon>Betaproteobacteria</taxon>
        <taxon>Burkholderiales</taxon>
        <taxon>Burkholderiaceae</taxon>
        <taxon>Caballeronia</taxon>
    </lineage>
</organism>
<comment type="caution">
    <text evidence="1">The sequence shown here is derived from an EMBL/GenBank/DDBJ whole genome shotgun (WGS) entry which is preliminary data.</text>
</comment>
<accession>A0A226WMT7</accession>
<protein>
    <submittedName>
        <fullName evidence="1">Uncharacterized protein</fullName>
    </submittedName>
</protein>
<evidence type="ECO:0000313" key="2">
    <source>
        <dbReference type="Proteomes" id="UP000214720"/>
    </source>
</evidence>
<reference evidence="2" key="1">
    <citation type="submission" date="2017-01" db="EMBL/GenBank/DDBJ databases">
        <title>Genome Analysis of Deinococcus marmoris KOPRI26562.</title>
        <authorList>
            <person name="Kim J.H."/>
            <person name="Oh H.-M."/>
        </authorList>
    </citation>
    <scope>NUCLEOTIDE SEQUENCE [LARGE SCALE GENOMIC DNA]</scope>
    <source>
        <strain evidence="2">PAMC 26633</strain>
    </source>
</reference>
<gene>
    <name evidence="1" type="ORF">BSU04_43175</name>
</gene>
<evidence type="ECO:0000313" key="1">
    <source>
        <dbReference type="EMBL" id="OXC72433.1"/>
    </source>
</evidence>
<proteinExistence type="predicted"/>
<sequence length="37" mass="4332">MRGIHRLHLDMPGHRIPRDVVPYNVRLQEKLKGVQGD</sequence>
<name>A0A226WMT7_CABSO</name>
<dbReference type="Proteomes" id="UP000214720">
    <property type="component" value="Unassembled WGS sequence"/>
</dbReference>